<evidence type="ECO:0000256" key="5">
    <source>
        <dbReference type="ARBA" id="ARBA00022989"/>
    </source>
</evidence>
<evidence type="ECO:0000256" key="9">
    <source>
        <dbReference type="ARBA" id="ARBA00025752"/>
    </source>
</evidence>
<dbReference type="OrthoDB" id="191139at2759"/>
<reference evidence="13 14" key="1">
    <citation type="submission" date="2019-08" db="EMBL/GenBank/DDBJ databases">
        <title>Draft genome sequences of two oriental melons (Cucumis melo L. var makuwa).</title>
        <authorList>
            <person name="Kwon S.-Y."/>
        </authorList>
    </citation>
    <scope>NUCLEOTIDE SEQUENCE [LARGE SCALE GENOMIC DNA]</scope>
    <source>
        <strain evidence="14">cv. Chang Bougi</strain>
        <strain evidence="13">cv. SW 3</strain>
        <tissue evidence="12">Leaf</tissue>
    </source>
</reference>
<gene>
    <name evidence="12" type="ORF">E5676_scaffold139G00140</name>
    <name evidence="11" type="ORF">E6C27_scaffold344G00140</name>
</gene>
<evidence type="ECO:0000256" key="10">
    <source>
        <dbReference type="SAM" id="Phobius"/>
    </source>
</evidence>
<proteinExistence type="inferred from homology"/>
<evidence type="ECO:0000256" key="8">
    <source>
        <dbReference type="ARBA" id="ARBA00025100"/>
    </source>
</evidence>
<comment type="subcellular location">
    <subcellularLocation>
        <location evidence="1">Endoplasmic reticulum membrane</location>
        <topology evidence="1">Multi-pass membrane protein</topology>
    </subcellularLocation>
</comment>
<evidence type="ECO:0000256" key="7">
    <source>
        <dbReference type="ARBA" id="ARBA00023294"/>
    </source>
</evidence>
<evidence type="ECO:0000256" key="1">
    <source>
        <dbReference type="ARBA" id="ARBA00004477"/>
    </source>
</evidence>
<feature type="transmembrane region" description="Helical" evidence="10">
    <location>
        <begin position="147"/>
        <end position="168"/>
    </location>
</feature>
<comment type="function">
    <text evidence="8">Involved in cellular auxin homeostasis by regulating auxin metabolism. Regulates intracellular auxin accumulation at the endoplasmic reticulum and thus auxin availability for nuclear auxin signaling.</text>
</comment>
<feature type="transmembrane region" description="Helical" evidence="10">
    <location>
        <begin position="481"/>
        <end position="502"/>
    </location>
</feature>
<feature type="transmembrane region" description="Helical" evidence="10">
    <location>
        <begin position="420"/>
        <end position="436"/>
    </location>
</feature>
<feature type="transmembrane region" description="Helical" evidence="10">
    <location>
        <begin position="448"/>
        <end position="469"/>
    </location>
</feature>
<dbReference type="Pfam" id="PF03547">
    <property type="entry name" value="Mem_trans"/>
    <property type="match status" value="2"/>
</dbReference>
<evidence type="ECO:0000313" key="13">
    <source>
        <dbReference type="Proteomes" id="UP000321393"/>
    </source>
</evidence>
<dbReference type="EMBL" id="SSTD01010811">
    <property type="protein sequence ID" value="TYK11362.1"/>
    <property type="molecule type" value="Genomic_DNA"/>
</dbReference>
<evidence type="ECO:0000313" key="12">
    <source>
        <dbReference type="EMBL" id="TYK11362.1"/>
    </source>
</evidence>
<dbReference type="AlphaFoldDB" id="A0A5D3CJA4"/>
<dbReference type="GO" id="GO:0009734">
    <property type="term" value="P:auxin-activated signaling pathway"/>
    <property type="evidence" value="ECO:0007669"/>
    <property type="project" value="UniProtKB-KW"/>
</dbReference>
<feature type="transmembrane region" description="Helical" evidence="10">
    <location>
        <begin position="522"/>
        <end position="543"/>
    </location>
</feature>
<protein>
    <submittedName>
        <fullName evidence="12">Putative transporter-like isoform X2</fullName>
    </submittedName>
    <submittedName>
        <fullName evidence="11">Transporter YBR287W-like isoform X2</fullName>
    </submittedName>
</protein>
<dbReference type="STRING" id="1194695.A0A5D3CJA4"/>
<keyword evidence="2" id="KW-0813">Transport</keyword>
<dbReference type="GO" id="GO:0080162">
    <property type="term" value="P:endoplasmic reticulum to cytosol auxin transport"/>
    <property type="evidence" value="ECO:0007669"/>
    <property type="project" value="InterPro"/>
</dbReference>
<evidence type="ECO:0000313" key="11">
    <source>
        <dbReference type="EMBL" id="KAA0052908.1"/>
    </source>
</evidence>
<keyword evidence="7" id="KW-0927">Auxin signaling pathway</keyword>
<keyword evidence="4" id="KW-0256">Endoplasmic reticulum</keyword>
<keyword evidence="5 10" id="KW-1133">Transmembrane helix</keyword>
<evidence type="ECO:0000313" key="14">
    <source>
        <dbReference type="Proteomes" id="UP000321947"/>
    </source>
</evidence>
<feature type="transmembrane region" description="Helical" evidence="10">
    <location>
        <begin position="709"/>
        <end position="732"/>
    </location>
</feature>
<dbReference type="PANTHER" id="PTHR31651:SF3">
    <property type="entry name" value="PROTEIN PIN-LIKES 7"/>
    <property type="match status" value="1"/>
</dbReference>
<dbReference type="Proteomes" id="UP000321393">
    <property type="component" value="Unassembled WGS sequence"/>
</dbReference>
<dbReference type="PANTHER" id="PTHR31651">
    <property type="match status" value="1"/>
</dbReference>
<sequence>MGLLSLLEVASMPNIQLLLISLLGAFLATDYCNVLPPHATSSLNKIVFTVFTPCLMFANLSKTVTFQDIISWWFMPVNIGFTFLFGGILGWMIVKVFKPKPYLEGLIVASSATGNLGNLLLIIIPAICGDVGNPFGNQDTCTSRGLSYASFSMALGGFYIWTYSYHVVKTSSLRLKQLQELGAVPVPHDSQLHTHLLPQKPDQDSYHHILPSTNNTLKSDQIESQLLEGTGGSVVPILEKQYSDDGISVKGRSLIILGKLQHLFRSIVKELMEPPTLGAMVGFVFGAVTWLRHLVIGESAPLRVVQDARWNDPKHNVDPGSQPKTRDTIVTISETSDHPSLNRLSIHCSPCNRNIHCESSMVVGVSATGPHVPLLVDGSIHAPTSHVHRHYDSALWRWSTGMLRYYVLDIFSCSPCPRSLIVFAVFTPCLMFANLAKTVTFQDIVSWWFMPLNIAFTFLFGGLLGWIVIKLLKPKSYLEGLVMAVSSTGNLGYLLLIIIPAICYENGSPFGNHNTCASLGLSYASFSMALSGFCQWTYTYHLLKTSSLRSNAIEEAPGIDHLHTHLLGHVLVEQIESQETVPTNLSSSIRAQTLQILYTIIQESLTPPSLGAIVGLSFGAVSWLQNLVVGENAPLRVIQDSVQLLGNGTIPCTLLILGGNLIQGLRSSKVKLSTILGVIGVRYCALPAIGILVVKAADTLGFLAPDPLYHFLLMVQYTTPPAMSISTMTQLFGVGQEECSVIMFWTYLIAILSLALWSALFMWILS</sequence>
<feature type="transmembrane region" description="Helical" evidence="10">
    <location>
        <begin position="70"/>
        <end position="94"/>
    </location>
</feature>
<feature type="transmembrane region" description="Helical" evidence="10">
    <location>
        <begin position="46"/>
        <end position="64"/>
    </location>
</feature>
<feature type="transmembrane region" description="Helical" evidence="10">
    <location>
        <begin position="15"/>
        <end position="34"/>
    </location>
</feature>
<keyword evidence="3 10" id="KW-0812">Transmembrane</keyword>
<feature type="transmembrane region" description="Helical" evidence="10">
    <location>
        <begin position="106"/>
        <end position="127"/>
    </location>
</feature>
<evidence type="ECO:0000256" key="3">
    <source>
        <dbReference type="ARBA" id="ARBA00022692"/>
    </source>
</evidence>
<dbReference type="InterPro" id="IPR004776">
    <property type="entry name" value="Mem_transp_PIN-like"/>
</dbReference>
<evidence type="ECO:0000256" key="4">
    <source>
        <dbReference type="ARBA" id="ARBA00022824"/>
    </source>
</evidence>
<feature type="transmembrane region" description="Helical" evidence="10">
    <location>
        <begin position="674"/>
        <end position="697"/>
    </location>
</feature>
<dbReference type="EMBL" id="SSTE01009989">
    <property type="protein sequence ID" value="KAA0052908.1"/>
    <property type="molecule type" value="Genomic_DNA"/>
</dbReference>
<dbReference type="GO" id="GO:0005789">
    <property type="term" value="C:endoplasmic reticulum membrane"/>
    <property type="evidence" value="ECO:0007669"/>
    <property type="project" value="UniProtKB-SubCell"/>
</dbReference>
<keyword evidence="6 10" id="KW-0472">Membrane</keyword>
<evidence type="ECO:0000256" key="6">
    <source>
        <dbReference type="ARBA" id="ARBA00023136"/>
    </source>
</evidence>
<organism evidence="12 14">
    <name type="scientific">Cucumis melo var. makuwa</name>
    <name type="common">Oriental melon</name>
    <dbReference type="NCBI Taxonomy" id="1194695"/>
    <lineage>
        <taxon>Eukaryota</taxon>
        <taxon>Viridiplantae</taxon>
        <taxon>Streptophyta</taxon>
        <taxon>Embryophyta</taxon>
        <taxon>Tracheophyta</taxon>
        <taxon>Spermatophyta</taxon>
        <taxon>Magnoliopsida</taxon>
        <taxon>eudicotyledons</taxon>
        <taxon>Gunneridae</taxon>
        <taxon>Pentapetalae</taxon>
        <taxon>rosids</taxon>
        <taxon>fabids</taxon>
        <taxon>Cucurbitales</taxon>
        <taxon>Cucurbitaceae</taxon>
        <taxon>Benincaseae</taxon>
        <taxon>Cucumis</taxon>
    </lineage>
</organism>
<comment type="caution">
    <text evidence="12">The sequence shown here is derived from an EMBL/GenBank/DDBJ whole genome shotgun (WGS) entry which is preliminary data.</text>
</comment>
<feature type="transmembrane region" description="Helical" evidence="10">
    <location>
        <begin position="744"/>
        <end position="765"/>
    </location>
</feature>
<evidence type="ECO:0000256" key="2">
    <source>
        <dbReference type="ARBA" id="ARBA00022448"/>
    </source>
</evidence>
<comment type="similarity">
    <text evidence="9">Belongs to the auxin efflux carrier (TC 2.A.69.2) family.</text>
</comment>
<accession>A0A5D3CJA4</accession>
<name>A0A5D3CJA4_CUCMM</name>
<dbReference type="Proteomes" id="UP000321947">
    <property type="component" value="Unassembled WGS sequence"/>
</dbReference>
<dbReference type="InterPro" id="IPR045033">
    <property type="entry name" value="PILS1/3/4/5/7"/>
</dbReference>